<dbReference type="InterPro" id="IPR050582">
    <property type="entry name" value="HAD-like_SerB"/>
</dbReference>
<dbReference type="PANTHER" id="PTHR43344">
    <property type="entry name" value="PHOSPHOSERINE PHOSPHATASE"/>
    <property type="match status" value="1"/>
</dbReference>
<dbReference type="EMBL" id="JBHSJF010000002">
    <property type="protein sequence ID" value="MFC5066925.1"/>
    <property type="molecule type" value="Genomic_DNA"/>
</dbReference>
<keyword evidence="1" id="KW-0479">Metal-binding</keyword>
<keyword evidence="2 4" id="KW-0378">Hydrolase</keyword>
<keyword evidence="5" id="KW-1185">Reference proteome</keyword>
<evidence type="ECO:0000256" key="1">
    <source>
        <dbReference type="ARBA" id="ARBA00022723"/>
    </source>
</evidence>
<dbReference type="GO" id="GO:0016787">
    <property type="term" value="F:hydrolase activity"/>
    <property type="evidence" value="ECO:0007669"/>
    <property type="project" value="UniProtKB-KW"/>
</dbReference>
<dbReference type="SUPFAM" id="SSF56784">
    <property type="entry name" value="HAD-like"/>
    <property type="match status" value="1"/>
</dbReference>
<organism evidence="4 5">
    <name type="scientific">Flaviflagellibacter deserti</name>
    <dbReference type="NCBI Taxonomy" id="2267266"/>
    <lineage>
        <taxon>Bacteria</taxon>
        <taxon>Pseudomonadati</taxon>
        <taxon>Pseudomonadota</taxon>
        <taxon>Alphaproteobacteria</taxon>
        <taxon>Hyphomicrobiales</taxon>
        <taxon>Flaviflagellibacter</taxon>
    </lineage>
</organism>
<dbReference type="Proteomes" id="UP001595796">
    <property type="component" value="Unassembled WGS sequence"/>
</dbReference>
<proteinExistence type="predicted"/>
<dbReference type="Gene3D" id="3.40.50.1000">
    <property type="entry name" value="HAD superfamily/HAD-like"/>
    <property type="match status" value="1"/>
</dbReference>
<accession>A0ABV9YZR3</accession>
<sequence>MNHLPSWNDGPSKDAILDFVARVSHGDSPDFVPVSERIACFDNDGTLWCEFPMQTQVFFAFAQLANIVEKSPDLKEKQPYKAFLEHDTATIHALGKKAVFEFAFATHAGMTVDEFADIARSWFETARNPKLDRLFVKCVYQPQVELLALLRENGFKTFIVSGGGIDLIRAFAELAYGIPPEQVVGSSVKTAFEAAGKLVSLRKLAELRSFDDREEKVVNIGLHIGRRPIFVFGNSDGDLAMMRYALAGQGPRLAMLVHHDDAEREFAYDRDFKLSPLTEALDNAAAYGIRVVSMARDRKEVFVA</sequence>
<dbReference type="PANTHER" id="PTHR43344:SF13">
    <property type="entry name" value="PHOSPHATASE RV3661-RELATED"/>
    <property type="match status" value="1"/>
</dbReference>
<comment type="caution">
    <text evidence="4">The sequence shown here is derived from an EMBL/GenBank/DDBJ whole genome shotgun (WGS) entry which is preliminary data.</text>
</comment>
<gene>
    <name evidence="4" type="ORF">ACFPFW_02735</name>
</gene>
<dbReference type="InterPro" id="IPR036412">
    <property type="entry name" value="HAD-like_sf"/>
</dbReference>
<evidence type="ECO:0000256" key="3">
    <source>
        <dbReference type="ARBA" id="ARBA00022842"/>
    </source>
</evidence>
<reference evidence="5" key="1">
    <citation type="journal article" date="2019" name="Int. J. Syst. Evol. Microbiol.">
        <title>The Global Catalogue of Microorganisms (GCM) 10K type strain sequencing project: providing services to taxonomists for standard genome sequencing and annotation.</title>
        <authorList>
            <consortium name="The Broad Institute Genomics Platform"/>
            <consortium name="The Broad Institute Genome Sequencing Center for Infectious Disease"/>
            <person name="Wu L."/>
            <person name="Ma J."/>
        </authorList>
    </citation>
    <scope>NUCLEOTIDE SEQUENCE [LARGE SCALE GENOMIC DNA]</scope>
    <source>
        <strain evidence="5">CGMCC 1.16444</strain>
    </source>
</reference>
<dbReference type="Pfam" id="PF12710">
    <property type="entry name" value="HAD"/>
    <property type="match status" value="1"/>
</dbReference>
<evidence type="ECO:0000256" key="2">
    <source>
        <dbReference type="ARBA" id="ARBA00022801"/>
    </source>
</evidence>
<name>A0ABV9YZR3_9HYPH</name>
<evidence type="ECO:0000313" key="5">
    <source>
        <dbReference type="Proteomes" id="UP001595796"/>
    </source>
</evidence>
<keyword evidence="3" id="KW-0460">Magnesium</keyword>
<evidence type="ECO:0000313" key="4">
    <source>
        <dbReference type="EMBL" id="MFC5066925.1"/>
    </source>
</evidence>
<protein>
    <submittedName>
        <fullName evidence="4">HAD family hydrolase</fullName>
    </submittedName>
</protein>
<dbReference type="RefSeq" id="WP_114957340.1">
    <property type="nucleotide sequence ID" value="NZ_JBHSJF010000002.1"/>
</dbReference>
<dbReference type="InterPro" id="IPR023214">
    <property type="entry name" value="HAD_sf"/>
</dbReference>